<dbReference type="AlphaFoldDB" id="A0A212K3C0"/>
<proteinExistence type="predicted"/>
<gene>
    <name evidence="1" type="ORF">KL86CLO1_12123</name>
</gene>
<protein>
    <submittedName>
        <fullName evidence="1">Uncharacterized protein</fullName>
    </submittedName>
</protein>
<reference evidence="1" key="1">
    <citation type="submission" date="2016-04" db="EMBL/GenBank/DDBJ databases">
        <authorList>
            <person name="Evans L.H."/>
            <person name="Alamgir A."/>
            <person name="Owens N."/>
            <person name="Weber N.D."/>
            <person name="Virtaneva K."/>
            <person name="Barbian K."/>
            <person name="Babar A."/>
            <person name="Rosenke K."/>
        </authorList>
    </citation>
    <scope>NUCLEOTIDE SEQUENCE</scope>
    <source>
        <strain evidence="1">86</strain>
    </source>
</reference>
<dbReference type="EMBL" id="FLUN01000001">
    <property type="protein sequence ID" value="SBW06142.1"/>
    <property type="molecule type" value="Genomic_DNA"/>
</dbReference>
<organism evidence="1">
    <name type="scientific">uncultured Eubacteriales bacterium</name>
    <dbReference type="NCBI Taxonomy" id="172733"/>
    <lineage>
        <taxon>Bacteria</taxon>
        <taxon>Bacillati</taxon>
        <taxon>Bacillota</taxon>
        <taxon>Clostridia</taxon>
        <taxon>Eubacteriales</taxon>
        <taxon>environmental samples</taxon>
    </lineage>
</organism>
<sequence length="118" mass="12968">MTEQERASALKVVTSIIVRCERVQPKFAPGISQHTLLKNRIQAMKIAEALLTGHGAESYSTQEMSAALGPLASVIRKCEKARSKYEPGTGQYGRYGGTIGAMELARTLIENELFRRSL</sequence>
<evidence type="ECO:0000313" key="1">
    <source>
        <dbReference type="EMBL" id="SBW06142.1"/>
    </source>
</evidence>
<accession>A0A212K3C0</accession>
<name>A0A212K3C0_9FIRM</name>